<dbReference type="Gene3D" id="3.30.160.100">
    <property type="entry name" value="Ribosome hibernation promotion factor-like"/>
    <property type="match status" value="1"/>
</dbReference>
<dbReference type="InterPro" id="IPR036567">
    <property type="entry name" value="RHF-like"/>
</dbReference>
<sequence>MTSRYSRRVCGRCPASTRPWPKRCPIASRRSKRNSPAVPVRSARACTHCHLLHWRRAGAVAMLPGGAIRIRAEHRLRSSAPNWSPLHANGAARIVRLVPRNRSQRRSHALKIQLNTDNHIDGSDALESRVNAMLEQHLGRFFPRLSRLEVFLSDHNSTKGGPSDRRCALEARMQNDDPIGASHDDENTEKAIRGACDKLKAQLESRIEKQRGY</sequence>
<organism evidence="1 2">
    <name type="scientific">Luteimonas chenhongjianii</name>
    <dbReference type="NCBI Taxonomy" id="2006110"/>
    <lineage>
        <taxon>Bacteria</taxon>
        <taxon>Pseudomonadati</taxon>
        <taxon>Pseudomonadota</taxon>
        <taxon>Gammaproteobacteria</taxon>
        <taxon>Lysobacterales</taxon>
        <taxon>Lysobacteraceae</taxon>
        <taxon>Luteimonas</taxon>
    </lineage>
</organism>
<reference evidence="2" key="1">
    <citation type="submission" date="2017-09" db="EMBL/GenBank/DDBJ databases">
        <title>Luteimonas liuhanmingii sp.nov., isolated from the intestinal contents of Tibetan Plateau Pika in Yushu, Qinghai Province, China.</title>
        <authorList>
            <person name="Gui Z."/>
        </authorList>
    </citation>
    <scope>NUCLEOTIDE SEQUENCE [LARGE SCALE GENOMIC DNA]</scope>
    <source>
        <strain evidence="2">100111</strain>
    </source>
</reference>
<dbReference type="InterPro" id="IPR003489">
    <property type="entry name" value="RHF/RaiA"/>
</dbReference>
<dbReference type="Proteomes" id="UP000218968">
    <property type="component" value="Chromosome"/>
</dbReference>
<keyword evidence="2" id="KW-1185">Reference proteome</keyword>
<evidence type="ECO:0008006" key="3">
    <source>
        <dbReference type="Google" id="ProtNLM"/>
    </source>
</evidence>
<dbReference type="KEGG" id="lum:CNR27_08995"/>
<protein>
    <recommendedName>
        <fullName evidence="3">Ribosomal subunit interface protein</fullName>
    </recommendedName>
</protein>
<proteinExistence type="predicted"/>
<dbReference type="AlphaFoldDB" id="A0A290XEP2"/>
<dbReference type="Pfam" id="PF02482">
    <property type="entry name" value="Ribosomal_S30AE"/>
    <property type="match status" value="1"/>
</dbReference>
<name>A0A290XEP2_9GAMM</name>
<gene>
    <name evidence="1" type="ORF">CNR27_08995</name>
</gene>
<dbReference type="EMBL" id="CP023406">
    <property type="protein sequence ID" value="ATD67553.1"/>
    <property type="molecule type" value="Genomic_DNA"/>
</dbReference>
<evidence type="ECO:0000313" key="2">
    <source>
        <dbReference type="Proteomes" id="UP000218968"/>
    </source>
</evidence>
<evidence type="ECO:0000313" key="1">
    <source>
        <dbReference type="EMBL" id="ATD67553.1"/>
    </source>
</evidence>
<dbReference type="SUPFAM" id="SSF69754">
    <property type="entry name" value="Ribosome binding protein Y (YfiA homologue)"/>
    <property type="match status" value="1"/>
</dbReference>
<accession>A0A290XEP2</accession>